<dbReference type="Proteomes" id="UP000232323">
    <property type="component" value="Unassembled WGS sequence"/>
</dbReference>
<dbReference type="SUPFAM" id="SSF51998">
    <property type="entry name" value="PFL-like glycyl radical enzymes"/>
    <property type="match status" value="1"/>
</dbReference>
<evidence type="ECO:0000256" key="9">
    <source>
        <dbReference type="PROSITE-ProRule" id="PRU00492"/>
    </source>
</evidence>
<sequence>MAQQGEFKSKMFVIKRNGYKQEVHFDKITSRISKLAYGLNPDFCDPILVAQKVTAGVYKGVTTSELDELAAETAAALTSTHPDYATLAARIAISNLHKNTLKSFTETVKLMYIHTNPKNGDAAPLVADDVYKFIMENGELLDSEIRYDRDFDYDYFGFKTLERSYLLRINGKVVERPQHMLMRVSIGIHKDNIQDAIQTYHLMSERMFTHASPTLFNSGTPRPQLSSCFLLCMKNDSIEGIYDTLKECAVISKSAGGIGLSIHNIRSTGSYIRGTNGSSNGILPMLRVFNDTARYVDQGGGKRKGAFAVYIEPWHSDVFEFLDLRKNTGKEESRARDLFYGLWINDIFMRRVEANEDWSLFCPNEAPGLADVWGEEFEEMYLRYEREGRARKVVRAQQLWFSILEAQIETGNPYMLFKDTANRKSNQQNLGTIKCSNLCTEIIEYTSPEETAVCNLASIALPRFVRERNCEPGRESKKLVGSMDAESRFFDFDKLAEVTRTMTRNLNKIIDINYYPVETAKRSNMRHRPIGIGCQGLADAFLLMGMPFDSPEAQALNRDIFETMYYAALETSCEMAKVDGVYETYAGSPVSKGILQFDAWDVKPSSGRWDWDALRSRIALHGVRNSLLLAPMPTASTSQILGNNECFEPYTSNIYVRRVLSGEFTVVNQHLLHDLNRMGLWNPQMKNELVAANGSVSDLDIPEQLKALYKTVWEIKQRVLVDMAADRGAYIDQSQSFNVFMPDPNFGKLTSLHFYSWRKGLKTGMYYLRTRAAAEAIKFTVDQSALKKKFSNTSTSVTKAIHSAPDSTPTSNSTQKLSNGSLMSHMEREAELAKMVCSLENKDACLMCGS</sequence>
<comment type="caution">
    <text evidence="13">The sequence shown here is derived from an EMBL/GenBank/DDBJ whole genome shotgun (WGS) entry which is preliminary data.</text>
</comment>
<dbReference type="PRINTS" id="PR01183">
    <property type="entry name" value="RIBORDTASEM1"/>
</dbReference>
<dbReference type="PANTHER" id="PTHR11573">
    <property type="entry name" value="RIBONUCLEOSIDE-DIPHOSPHATE REDUCTASE LARGE CHAIN"/>
    <property type="match status" value="1"/>
</dbReference>
<evidence type="ECO:0000256" key="10">
    <source>
        <dbReference type="RuleBase" id="RU003410"/>
    </source>
</evidence>
<dbReference type="GO" id="GO:0005524">
    <property type="term" value="F:ATP binding"/>
    <property type="evidence" value="ECO:0007669"/>
    <property type="project" value="UniProtKB-UniRule"/>
</dbReference>
<dbReference type="EC" id="1.17.4.1" evidence="3 10"/>
<dbReference type="Pfam" id="PF00317">
    <property type="entry name" value="Ribonuc_red_lgN"/>
    <property type="match status" value="1"/>
</dbReference>
<comment type="similarity">
    <text evidence="1 10">Belongs to the ribonucleoside diphosphate reductase large chain family.</text>
</comment>
<evidence type="ECO:0000256" key="3">
    <source>
        <dbReference type="ARBA" id="ARBA00012274"/>
    </source>
</evidence>
<dbReference type="STRING" id="1157962.A0A250WYS8"/>
<keyword evidence="4" id="KW-0021">Allosteric enzyme</keyword>
<dbReference type="Pfam" id="PF02867">
    <property type="entry name" value="Ribonuc_red_lgC"/>
    <property type="match status" value="1"/>
</dbReference>
<feature type="domain" description="ATP-cone" evidence="12">
    <location>
        <begin position="11"/>
        <end position="102"/>
    </location>
</feature>
<evidence type="ECO:0000256" key="8">
    <source>
        <dbReference type="ARBA" id="ARBA00023116"/>
    </source>
</evidence>
<dbReference type="UniPathway" id="UPA00326"/>
<dbReference type="GO" id="GO:0005971">
    <property type="term" value="C:ribonucleoside-diphosphate reductase complex"/>
    <property type="evidence" value="ECO:0007669"/>
    <property type="project" value="TreeGrafter"/>
</dbReference>
<comment type="catalytic activity">
    <reaction evidence="10">
        <text>a 2'-deoxyribonucleoside 5'-diphosphate + [thioredoxin]-disulfide + H2O = a ribonucleoside 5'-diphosphate + [thioredoxin]-dithiol</text>
        <dbReference type="Rhea" id="RHEA:23252"/>
        <dbReference type="Rhea" id="RHEA-COMP:10698"/>
        <dbReference type="Rhea" id="RHEA-COMP:10700"/>
        <dbReference type="ChEBI" id="CHEBI:15377"/>
        <dbReference type="ChEBI" id="CHEBI:29950"/>
        <dbReference type="ChEBI" id="CHEBI:50058"/>
        <dbReference type="ChEBI" id="CHEBI:57930"/>
        <dbReference type="ChEBI" id="CHEBI:73316"/>
        <dbReference type="EC" id="1.17.4.1"/>
    </reaction>
</comment>
<dbReference type="InterPro" id="IPR013346">
    <property type="entry name" value="NrdE_NrdA_C"/>
</dbReference>
<dbReference type="Pfam" id="PF03477">
    <property type="entry name" value="ATP-cone"/>
    <property type="match status" value="1"/>
</dbReference>
<dbReference type="InterPro" id="IPR000788">
    <property type="entry name" value="RNR_lg_C"/>
</dbReference>
<evidence type="ECO:0000256" key="11">
    <source>
        <dbReference type="SAM" id="MobiDB-lite"/>
    </source>
</evidence>
<dbReference type="CDD" id="cd01679">
    <property type="entry name" value="RNR_I"/>
    <property type="match status" value="1"/>
</dbReference>
<keyword evidence="6 9" id="KW-0067">ATP-binding</keyword>
<dbReference type="Gene3D" id="3.20.70.20">
    <property type="match status" value="1"/>
</dbReference>
<dbReference type="PANTHER" id="PTHR11573:SF6">
    <property type="entry name" value="RIBONUCLEOSIDE-DIPHOSPHATE REDUCTASE LARGE SUBUNIT"/>
    <property type="match status" value="1"/>
</dbReference>
<dbReference type="InterPro" id="IPR005144">
    <property type="entry name" value="ATP-cone_dom"/>
</dbReference>
<evidence type="ECO:0000256" key="6">
    <source>
        <dbReference type="ARBA" id="ARBA00022840"/>
    </source>
</evidence>
<protein>
    <recommendedName>
        <fullName evidence="3 10">Ribonucleoside-diphosphate reductase</fullName>
        <ecNumber evidence="3 10">1.17.4.1</ecNumber>
    </recommendedName>
</protein>
<name>A0A250WYS8_9CHLO</name>
<comment type="function">
    <text evidence="10">Provides the precursors necessary for DNA synthesis. Catalyzes the biosynthesis of deoxyribonucleotides from the corresponding ribonucleotides.</text>
</comment>
<dbReference type="OrthoDB" id="3000483at2759"/>
<feature type="region of interest" description="Disordered" evidence="11">
    <location>
        <begin position="800"/>
        <end position="821"/>
    </location>
</feature>
<dbReference type="InterPro" id="IPR039718">
    <property type="entry name" value="Rrm1"/>
</dbReference>
<evidence type="ECO:0000259" key="12">
    <source>
        <dbReference type="PROSITE" id="PS51161"/>
    </source>
</evidence>
<dbReference type="InterPro" id="IPR008926">
    <property type="entry name" value="RNR_R1-su_N"/>
</dbReference>
<feature type="compositionally biased region" description="Polar residues" evidence="11">
    <location>
        <begin position="805"/>
        <end position="821"/>
    </location>
</feature>
<dbReference type="EMBL" id="BEGY01000014">
    <property type="protein sequence ID" value="GAX75935.1"/>
    <property type="molecule type" value="Genomic_DNA"/>
</dbReference>
<evidence type="ECO:0000256" key="1">
    <source>
        <dbReference type="ARBA" id="ARBA00010406"/>
    </source>
</evidence>
<reference evidence="13 14" key="1">
    <citation type="submission" date="2017-08" db="EMBL/GenBank/DDBJ databases">
        <title>Acidophilic green algal genome provides insights into adaptation to an acidic environment.</title>
        <authorList>
            <person name="Hirooka S."/>
            <person name="Hirose Y."/>
            <person name="Kanesaki Y."/>
            <person name="Higuchi S."/>
            <person name="Fujiwara T."/>
            <person name="Onuma R."/>
            <person name="Era A."/>
            <person name="Ohbayashi R."/>
            <person name="Uzuka A."/>
            <person name="Nozaki H."/>
            <person name="Yoshikawa H."/>
            <person name="Miyagishima S.Y."/>
        </authorList>
    </citation>
    <scope>NUCLEOTIDE SEQUENCE [LARGE SCALE GENOMIC DNA]</scope>
    <source>
        <strain evidence="13 14">NIES-2499</strain>
    </source>
</reference>
<keyword evidence="8 10" id="KW-0215">Deoxyribonucleotide synthesis</keyword>
<dbReference type="GO" id="GO:0004748">
    <property type="term" value="F:ribonucleoside-diphosphate reductase activity, thioredoxin disulfide as acceptor"/>
    <property type="evidence" value="ECO:0007669"/>
    <property type="project" value="UniProtKB-EC"/>
</dbReference>
<organism evidence="13 14">
    <name type="scientific">Chlamydomonas eustigma</name>
    <dbReference type="NCBI Taxonomy" id="1157962"/>
    <lineage>
        <taxon>Eukaryota</taxon>
        <taxon>Viridiplantae</taxon>
        <taxon>Chlorophyta</taxon>
        <taxon>core chlorophytes</taxon>
        <taxon>Chlorophyceae</taxon>
        <taxon>CS clade</taxon>
        <taxon>Chlamydomonadales</taxon>
        <taxon>Chlamydomonadaceae</taxon>
        <taxon>Chlamydomonas</taxon>
    </lineage>
</organism>
<gene>
    <name evidence="13" type="ORF">CEUSTIGMA_g3378.t1</name>
</gene>
<evidence type="ECO:0000313" key="13">
    <source>
        <dbReference type="EMBL" id="GAX75935.1"/>
    </source>
</evidence>
<dbReference type="GO" id="GO:0009263">
    <property type="term" value="P:deoxyribonucleotide biosynthetic process"/>
    <property type="evidence" value="ECO:0007669"/>
    <property type="project" value="UniProtKB-KW"/>
</dbReference>
<comment type="subunit">
    <text evidence="2">Heterodimer of a large and a small subunit.</text>
</comment>
<evidence type="ECO:0000256" key="7">
    <source>
        <dbReference type="ARBA" id="ARBA00023002"/>
    </source>
</evidence>
<keyword evidence="7 10" id="KW-0560">Oxidoreductase</keyword>
<evidence type="ECO:0000256" key="2">
    <source>
        <dbReference type="ARBA" id="ARBA00011771"/>
    </source>
</evidence>
<dbReference type="PROSITE" id="PS00089">
    <property type="entry name" value="RIBORED_LARGE"/>
    <property type="match status" value="1"/>
</dbReference>
<evidence type="ECO:0000256" key="5">
    <source>
        <dbReference type="ARBA" id="ARBA00022741"/>
    </source>
</evidence>
<dbReference type="FunFam" id="3.20.70.20:FF:000010">
    <property type="entry name" value="Ribonucleoside-diphosphate reductase"/>
    <property type="match status" value="1"/>
</dbReference>
<dbReference type="NCBIfam" id="TIGR02506">
    <property type="entry name" value="NrdE_NrdA"/>
    <property type="match status" value="1"/>
</dbReference>
<dbReference type="PROSITE" id="PS51161">
    <property type="entry name" value="ATP_CONE"/>
    <property type="match status" value="1"/>
</dbReference>
<accession>A0A250WYS8</accession>
<dbReference type="AlphaFoldDB" id="A0A250WYS8"/>
<keyword evidence="14" id="KW-1185">Reference proteome</keyword>
<dbReference type="SUPFAM" id="SSF48168">
    <property type="entry name" value="R1 subunit of ribonucleotide reductase, N-terminal domain"/>
    <property type="match status" value="1"/>
</dbReference>
<evidence type="ECO:0000256" key="4">
    <source>
        <dbReference type="ARBA" id="ARBA00022533"/>
    </source>
</evidence>
<proteinExistence type="inferred from homology"/>
<evidence type="ECO:0000313" key="14">
    <source>
        <dbReference type="Proteomes" id="UP000232323"/>
    </source>
</evidence>
<dbReference type="InterPro" id="IPR013509">
    <property type="entry name" value="RNR_lsu_N"/>
</dbReference>
<keyword evidence="5 9" id="KW-0547">Nucleotide-binding</keyword>